<evidence type="ECO:0000313" key="2">
    <source>
        <dbReference type="EMBL" id="TWV78620.1"/>
    </source>
</evidence>
<organism evidence="2 3">
    <name type="scientific">Bacteroides fragilis</name>
    <dbReference type="NCBI Taxonomy" id="817"/>
    <lineage>
        <taxon>Bacteria</taxon>
        <taxon>Pseudomonadati</taxon>
        <taxon>Bacteroidota</taxon>
        <taxon>Bacteroidia</taxon>
        <taxon>Bacteroidales</taxon>
        <taxon>Bacteroidaceae</taxon>
        <taxon>Bacteroides</taxon>
    </lineage>
</organism>
<comment type="caution">
    <text evidence="2">The sequence shown here is derived from an EMBL/GenBank/DDBJ whole genome shotgun (WGS) entry which is preliminary data.</text>
</comment>
<dbReference type="Pfam" id="PF13149">
    <property type="entry name" value="Mfa_like_1"/>
    <property type="match status" value="1"/>
</dbReference>
<dbReference type="Gene3D" id="2.60.40.2630">
    <property type="match status" value="1"/>
</dbReference>
<dbReference type="InterPro" id="IPR042278">
    <property type="entry name" value="Mfa-like_1_N"/>
</dbReference>
<sequence>MVYSMKQVLECCLLSLSLFLFFSCGKEEEGPIPTDRQVPIGVMEASLSTRVSTRGVINTDIYKLGIFRTDAQGYPPQYDAPYSYDGVAGWTATTEILVDHRSASLYAYYPYQSVSFADNTTKAILVARIYDAAKDMCYGSATSADGSGMINNDHKGVRFIDMKHAYARLKLTFVRGTNVMSGRKCKIENIVLKNNSTNFYLQRQVDITTGTITEGTPAAEGYVHNPNVEIASGNQVYEYLLPPQSLTDNKLTISVTVDGEVRTVTVTAFGGTLNAGGYYHVTLTINDVQIVPSAGVTDNGYTSGDDPKNPIQNNTPSVV</sequence>
<reference evidence="2 3" key="1">
    <citation type="submission" date="2019-08" db="EMBL/GenBank/DDBJ databases">
        <title>Genome sequencing of Bacteroides fragilis Sample_iSURF_9.</title>
        <authorList>
            <person name="Chandler J.E."/>
            <person name="Ruoff K.L."/>
            <person name="Price C.E."/>
            <person name="Valls R.A."/>
            <person name="O'Toole G.A."/>
        </authorList>
    </citation>
    <scope>NUCLEOTIDE SEQUENCE [LARGE SCALE GENOMIC DNA]</scope>
    <source>
        <strain evidence="2 3">CFPLTA004_1B</strain>
    </source>
</reference>
<name>A0A5C6LJV9_BACFG</name>
<dbReference type="AlphaFoldDB" id="A0A5C6LJV9"/>
<dbReference type="CDD" id="cd13121">
    <property type="entry name" value="BF2867_like_C"/>
    <property type="match status" value="1"/>
</dbReference>
<gene>
    <name evidence="2" type="ORF">FSA08_02085</name>
</gene>
<protein>
    <submittedName>
        <fullName evidence="2">Fimbrillin family protein</fullName>
    </submittedName>
</protein>
<evidence type="ECO:0000256" key="1">
    <source>
        <dbReference type="SAM" id="MobiDB-lite"/>
    </source>
</evidence>
<dbReference type="Gene3D" id="2.60.40.2620">
    <property type="entry name" value="Fimbrillin-like"/>
    <property type="match status" value="1"/>
</dbReference>
<dbReference type="Proteomes" id="UP000318041">
    <property type="component" value="Unassembled WGS sequence"/>
</dbReference>
<evidence type="ECO:0000313" key="3">
    <source>
        <dbReference type="Proteomes" id="UP000318041"/>
    </source>
</evidence>
<dbReference type="CDD" id="cd13120">
    <property type="entry name" value="BF2867_like_N"/>
    <property type="match status" value="1"/>
</dbReference>
<dbReference type="InterPro" id="IPR025049">
    <property type="entry name" value="Mfa-like_1"/>
</dbReference>
<feature type="compositionally biased region" description="Polar residues" evidence="1">
    <location>
        <begin position="310"/>
        <end position="319"/>
    </location>
</feature>
<proteinExistence type="predicted"/>
<accession>A0A5C6LJV9</accession>
<dbReference type="EMBL" id="VOHY01000002">
    <property type="protein sequence ID" value="TWV78620.1"/>
    <property type="molecule type" value="Genomic_DNA"/>
</dbReference>
<dbReference type="PROSITE" id="PS51257">
    <property type="entry name" value="PROKAR_LIPOPROTEIN"/>
    <property type="match status" value="1"/>
</dbReference>
<feature type="region of interest" description="Disordered" evidence="1">
    <location>
        <begin position="298"/>
        <end position="319"/>
    </location>
</feature>